<evidence type="ECO:0000313" key="4">
    <source>
        <dbReference type="EMBL" id="CAB4737709.1"/>
    </source>
</evidence>
<organism evidence="4">
    <name type="scientific">freshwater metagenome</name>
    <dbReference type="NCBI Taxonomy" id="449393"/>
    <lineage>
        <taxon>unclassified sequences</taxon>
        <taxon>metagenomes</taxon>
        <taxon>ecological metagenomes</taxon>
    </lineage>
</organism>
<name>A0A6J6SU67_9ZZZZ</name>
<dbReference type="EMBL" id="CAEZYY010000001">
    <property type="protein sequence ID" value="CAB4737709.1"/>
    <property type="molecule type" value="Genomic_DNA"/>
</dbReference>
<dbReference type="Gene3D" id="3.40.50.1820">
    <property type="entry name" value="alpha/beta hydrolase"/>
    <property type="match status" value="1"/>
</dbReference>
<dbReference type="EMBL" id="CAEZXX010000004">
    <property type="protein sequence ID" value="CAB4693568.1"/>
    <property type="molecule type" value="Genomic_DNA"/>
</dbReference>
<keyword evidence="1" id="KW-0378">Hydrolase</keyword>
<evidence type="ECO:0000313" key="3">
    <source>
        <dbReference type="EMBL" id="CAB4693568.1"/>
    </source>
</evidence>
<reference evidence="4" key="1">
    <citation type="submission" date="2020-05" db="EMBL/GenBank/DDBJ databases">
        <authorList>
            <person name="Chiriac C."/>
            <person name="Salcher M."/>
            <person name="Ghai R."/>
            <person name="Kavagutti S V."/>
        </authorList>
    </citation>
    <scope>NUCLEOTIDE SEQUENCE</scope>
</reference>
<dbReference type="SUPFAM" id="SSF53474">
    <property type="entry name" value="alpha/beta-Hydrolases"/>
    <property type="match status" value="1"/>
</dbReference>
<proteinExistence type="predicted"/>
<dbReference type="PANTHER" id="PTHR42977">
    <property type="entry name" value="HYDROLASE-RELATED"/>
    <property type="match status" value="1"/>
</dbReference>
<dbReference type="EMBL" id="CAFBLR010000292">
    <property type="protein sequence ID" value="CAB4886515.1"/>
    <property type="molecule type" value="Genomic_DNA"/>
</dbReference>
<sequence length="328" mass="36408">MRTENGIPFVRTQDTNFAGLPGFPWEPNFVEVDGLRMHYIDEGPKDAPVALLLHGMPTWAYLNRSIIPSMLAAGYRCIAPDHIGFGRSDKPTDPGYYDIARHTANLTHLVQSLDLQRITMFVQDWGGPTGLAQYAAMPQRFERLVIMNTWLHHDDYEYSPGVRNWIAQNSLGGLFRDNVPSKFLWGTLMAVGTGRATAKETLFRSLNGELPEFSPEADGVRRAYDAPFAGLGEDGMAGARRFPMCIPLNDPVAGDAERQQRTFAAVNATKLPVHFVWGLADAVFTGDWGRKWHSLIPQSTWDALPVAAHFPQDTHGAEIAGLVIGYSR</sequence>
<dbReference type="PRINTS" id="PR00111">
    <property type="entry name" value="ABHYDROLASE"/>
</dbReference>
<evidence type="ECO:0000259" key="2">
    <source>
        <dbReference type="Pfam" id="PF00561"/>
    </source>
</evidence>
<dbReference type="InterPro" id="IPR029058">
    <property type="entry name" value="AB_hydrolase_fold"/>
</dbReference>
<dbReference type="InterPro" id="IPR051340">
    <property type="entry name" value="Haloalkane_dehalogenase"/>
</dbReference>
<evidence type="ECO:0000313" key="5">
    <source>
        <dbReference type="EMBL" id="CAB4886515.1"/>
    </source>
</evidence>
<dbReference type="InterPro" id="IPR000639">
    <property type="entry name" value="Epox_hydrolase-like"/>
</dbReference>
<feature type="domain" description="AB hydrolase-1" evidence="2">
    <location>
        <begin position="51"/>
        <end position="315"/>
    </location>
</feature>
<accession>A0A6J6SU67</accession>
<dbReference type="PRINTS" id="PR00412">
    <property type="entry name" value="EPOXHYDRLASE"/>
</dbReference>
<dbReference type="EMBL" id="CAFBQP010000012">
    <property type="protein sequence ID" value="CAB5055577.1"/>
    <property type="molecule type" value="Genomic_DNA"/>
</dbReference>
<dbReference type="PANTHER" id="PTHR42977:SF3">
    <property type="entry name" value="AB HYDROLASE-1 DOMAIN-CONTAINING PROTEIN"/>
    <property type="match status" value="1"/>
</dbReference>
<dbReference type="GO" id="GO:0004301">
    <property type="term" value="F:epoxide hydrolase activity"/>
    <property type="evidence" value="ECO:0007669"/>
    <property type="project" value="TreeGrafter"/>
</dbReference>
<protein>
    <submittedName>
        <fullName evidence="4">Unannotated protein</fullName>
    </submittedName>
</protein>
<gene>
    <name evidence="3" type="ORF">UFOPK2602_00160</name>
    <name evidence="4" type="ORF">UFOPK2806_00159</name>
    <name evidence="5" type="ORF">UFOPK3417_02047</name>
    <name evidence="6" type="ORF">UFOPK4306_00438</name>
</gene>
<dbReference type="Pfam" id="PF00561">
    <property type="entry name" value="Abhydrolase_1"/>
    <property type="match status" value="1"/>
</dbReference>
<dbReference type="InterPro" id="IPR000073">
    <property type="entry name" value="AB_hydrolase_1"/>
</dbReference>
<dbReference type="AlphaFoldDB" id="A0A6J6SU67"/>
<evidence type="ECO:0000313" key="6">
    <source>
        <dbReference type="EMBL" id="CAB5055577.1"/>
    </source>
</evidence>
<evidence type="ECO:0000256" key="1">
    <source>
        <dbReference type="ARBA" id="ARBA00022801"/>
    </source>
</evidence>